<feature type="compositionally biased region" description="Gly residues" evidence="1">
    <location>
        <begin position="925"/>
        <end position="965"/>
    </location>
</feature>
<feature type="compositionally biased region" description="Basic and acidic residues" evidence="1">
    <location>
        <begin position="218"/>
        <end position="233"/>
    </location>
</feature>
<feature type="compositionally biased region" description="Gly residues" evidence="1">
    <location>
        <begin position="560"/>
        <end position="582"/>
    </location>
</feature>
<gene>
    <name evidence="2" type="ORF">GIY23_19980</name>
</gene>
<feature type="compositionally biased region" description="Polar residues" evidence="1">
    <location>
        <begin position="529"/>
        <end position="541"/>
    </location>
</feature>
<dbReference type="Proteomes" id="UP000371041">
    <property type="component" value="Chromosome"/>
</dbReference>
<evidence type="ECO:0000313" key="2">
    <source>
        <dbReference type="EMBL" id="QGK71485.1"/>
    </source>
</evidence>
<keyword evidence="3" id="KW-1185">Reference proteome</keyword>
<feature type="compositionally biased region" description="Low complexity" evidence="1">
    <location>
        <begin position="747"/>
        <end position="756"/>
    </location>
</feature>
<organism evidence="2 3">
    <name type="scientific">Allosaccharopolyspora coralli</name>
    <dbReference type="NCBI Taxonomy" id="2665642"/>
    <lineage>
        <taxon>Bacteria</taxon>
        <taxon>Bacillati</taxon>
        <taxon>Actinomycetota</taxon>
        <taxon>Actinomycetes</taxon>
        <taxon>Pseudonocardiales</taxon>
        <taxon>Pseudonocardiaceae</taxon>
        <taxon>Allosaccharopolyspora</taxon>
    </lineage>
</organism>
<dbReference type="KEGG" id="sace:GIY23_19980"/>
<dbReference type="SUPFAM" id="SSF140453">
    <property type="entry name" value="EsxAB dimer-like"/>
    <property type="match status" value="1"/>
</dbReference>
<feature type="compositionally biased region" description="Low complexity" evidence="1">
    <location>
        <begin position="833"/>
        <end position="862"/>
    </location>
</feature>
<evidence type="ECO:0000313" key="3">
    <source>
        <dbReference type="Proteomes" id="UP000371041"/>
    </source>
</evidence>
<sequence length="1006" mass="99313">MAVGDKIGDAGDAADDWLSDRSRENAEVLEAGGAEVGGPAEAFGDLAAGHHEVVGDVAGGVVSGGGDVLGGVVNGHESALRGAADGIDEVVGGGVDAANSVGEGVADGAGELATGGRRAAETMNREFAEGDYVEGVAGGAAEALKGHARAAGDVASGVAEGAGDVLGGVASGAGEVVGGVAEGVGHVAKGAFEGVTDLAGGVIDGIGSGLKAVGNALKDEHTETTEESRKALEDTGPVGKSDELLDHGAVGLKFFEVFLPRLQDWTGSAPDHQGEICRRYDELRGIDFAAFREDAERLGRVQQALVEQNDSMDRGYRTAAQTWQGDAATAAGAKVGTTVEGGGTIAADLERFGGAIPPAVDGIQQTVREYATFVVDLGEQLVVGDKEPDRVDDEIRKAKGDLNLSDLDDVGLDDIFGGIGSHIMENPVKAAAGAIVSGVLPGLAAITNGPEVAGQIRQQIIDDAKQWCDTVFVPEMQTKLDEFDQQTTASQDTVKQAYDQMLQAGQTSDPFAPPPSSKDTTEPSGDEPGTTQQVGNEPSSHQQTGQQTGNQPTATQPSGSGSGGTPSGGGAGTGGMPPGGGAAPEMPKPPDVGMPEMPEPSGHEDSAPEEVTLGEGDDAVTVQEPAPDGRTQVTIVGEDGQPKTYDIAFPPQGGEGAPGGLPPQPQPGAGGMPGQPVPGAPGMPGAQMPGAGAEGETIPLQPDADGQAVIEDGDRTITIERTPEGEVRVDIDNGDGTPPVNQTIGFGSEEPGAMPGEPGGGIPEQNTSVGNGIPAPAPTPEGAVFGQPGGAMSAEGDVAAAAPAAQASFEPASATDADPALGGTPAAPVEPSTTADTAGAAGGPAATTAQSAGFTSSSGGFTPVPDDGGRSFGSHSGQLFGGSDGGVQHGGNGLWGSNPGSTGLPSLGDDTPSQGSSQGSTGLASMGGDGGAAGGGSSSGAGGQGQSGGAGGGMMGMGAMGGAAQQGGDQERSNSSPWRTEGQLFDDGTEQSRVRFQSVLGEDKQR</sequence>
<proteinExistence type="predicted"/>
<feature type="region of interest" description="Disordered" evidence="1">
    <location>
        <begin position="505"/>
        <end position="701"/>
    </location>
</feature>
<reference evidence="3" key="1">
    <citation type="submission" date="2019-11" db="EMBL/GenBank/DDBJ databases">
        <title>The complete genome sequence of Saccharopolyspora sp. E2A.</title>
        <authorList>
            <person name="Zhang G."/>
        </authorList>
    </citation>
    <scope>NUCLEOTIDE SEQUENCE [LARGE SCALE GENOMIC DNA]</scope>
    <source>
        <strain evidence="3">E2A</strain>
    </source>
</reference>
<evidence type="ECO:0000256" key="1">
    <source>
        <dbReference type="SAM" id="MobiDB-lite"/>
    </source>
</evidence>
<feature type="region of interest" description="Disordered" evidence="1">
    <location>
        <begin position="218"/>
        <end position="240"/>
    </location>
</feature>
<feature type="compositionally biased region" description="Low complexity" evidence="1">
    <location>
        <begin position="683"/>
        <end position="696"/>
    </location>
</feature>
<dbReference type="RefSeq" id="WP_154078060.1">
    <property type="nucleotide sequence ID" value="NZ_CP045929.1"/>
</dbReference>
<evidence type="ECO:0008006" key="4">
    <source>
        <dbReference type="Google" id="ProtNLM"/>
    </source>
</evidence>
<feature type="compositionally biased region" description="Low complexity" evidence="1">
    <location>
        <begin position="542"/>
        <end position="559"/>
    </location>
</feature>
<name>A0A5Q3QIX5_9PSEU</name>
<dbReference type="EMBL" id="CP045929">
    <property type="protein sequence ID" value="QGK71485.1"/>
    <property type="molecule type" value="Genomic_DNA"/>
</dbReference>
<feature type="compositionally biased region" description="Low complexity" evidence="1">
    <location>
        <begin position="908"/>
        <end position="924"/>
    </location>
</feature>
<accession>A0A5Q3QIX5</accession>
<feature type="compositionally biased region" description="Basic and acidic residues" evidence="1">
    <location>
        <begin position="714"/>
        <end position="731"/>
    </location>
</feature>
<dbReference type="InterPro" id="IPR036689">
    <property type="entry name" value="ESAT-6-like_sf"/>
</dbReference>
<dbReference type="AlphaFoldDB" id="A0A5Q3QIX5"/>
<feature type="compositionally biased region" description="Low complexity" evidence="1">
    <location>
        <begin position="799"/>
        <end position="814"/>
    </location>
</feature>
<feature type="compositionally biased region" description="Gly residues" evidence="1">
    <location>
        <begin position="879"/>
        <end position="894"/>
    </location>
</feature>
<protein>
    <recommendedName>
        <fullName evidence="4">WXG100 family type VII secretion target</fullName>
    </recommendedName>
</protein>
<feature type="region of interest" description="Disordered" evidence="1">
    <location>
        <begin position="714"/>
        <end position="1006"/>
    </location>
</feature>